<dbReference type="Ensembl" id="ENSMMUT00000091761.1">
    <property type="protein sequence ID" value="ENSMMUP00000061941.1"/>
    <property type="gene ID" value="ENSMMUG00000009971.4"/>
</dbReference>
<keyword evidence="4" id="KW-1015">Disulfide bond</keyword>
<dbReference type="PROSITE" id="PS00423">
    <property type="entry name" value="GRANINS_2"/>
    <property type="match status" value="1"/>
</dbReference>
<dbReference type="InterPro" id="IPR018054">
    <property type="entry name" value="Chromogranin_CS"/>
</dbReference>
<evidence type="ECO:0000256" key="4">
    <source>
        <dbReference type="ARBA" id="ARBA00023157"/>
    </source>
</evidence>
<feature type="region of interest" description="Disordered" evidence="9">
    <location>
        <begin position="83"/>
        <end position="121"/>
    </location>
</feature>
<dbReference type="GO" id="GO:0046676">
    <property type="term" value="P:negative regulation of insulin secretion"/>
    <property type="evidence" value="ECO:0000318"/>
    <property type="project" value="GO_Central"/>
</dbReference>
<reference evidence="10" key="2">
    <citation type="submission" date="2019-01" db="EMBL/GenBank/DDBJ databases">
        <authorList>
            <person name="Graves T."/>
            <person name="Eichler E.E."/>
            <person name="Wilson R.K."/>
        </authorList>
    </citation>
    <scope>NUCLEOTIDE SEQUENCE [LARGE SCALE GENOMIC DNA]</scope>
    <source>
        <strain evidence="10">17573</strain>
    </source>
</reference>
<feature type="compositionally biased region" description="Basic and acidic residues" evidence="9">
    <location>
        <begin position="17"/>
        <end position="31"/>
    </location>
</feature>
<name>A0A5F7Z8Q1_MACMU</name>
<feature type="region of interest" description="Disordered" evidence="9">
    <location>
        <begin position="229"/>
        <end position="604"/>
    </location>
</feature>
<dbReference type="ExpressionAtlas" id="A0A5F7Z8Q1">
    <property type="expression patterns" value="baseline"/>
</dbReference>
<accession>A0A5F7Z8Q1</accession>
<dbReference type="FunCoup" id="A0A5F7Z8Q1">
    <property type="interactions" value="80"/>
</dbReference>
<dbReference type="GeneTree" id="ENSGT00940000154206"/>
<keyword evidence="5" id="KW-0968">Cytoplasmic vesicle</keyword>
<dbReference type="GO" id="GO:0042742">
    <property type="term" value="P:defense response to bacterium"/>
    <property type="evidence" value="ECO:0000318"/>
    <property type="project" value="GO_Central"/>
</dbReference>
<dbReference type="Bgee" id="ENSMMUG00000009971">
    <property type="expression patterns" value="Expressed in primary visual cortex and 14 other cell types or tissues"/>
</dbReference>
<dbReference type="VEuPathDB" id="HostDB:ENSMMUG00000009971"/>
<evidence type="ECO:0000256" key="7">
    <source>
        <dbReference type="ARBA" id="ARBA00037849"/>
    </source>
</evidence>
<dbReference type="GO" id="GO:0005615">
    <property type="term" value="C:extracellular space"/>
    <property type="evidence" value="ECO:0000318"/>
    <property type="project" value="GO_Central"/>
</dbReference>
<dbReference type="InterPro" id="IPR001990">
    <property type="entry name" value="Granin"/>
</dbReference>
<evidence type="ECO:0000313" key="10">
    <source>
        <dbReference type="Ensembl" id="ENSMMUP00000061941.1"/>
    </source>
</evidence>
<dbReference type="GO" id="GO:0042583">
    <property type="term" value="C:chromaffin granule"/>
    <property type="evidence" value="ECO:0000318"/>
    <property type="project" value="GO_Central"/>
</dbReference>
<evidence type="ECO:0000256" key="9">
    <source>
        <dbReference type="SAM" id="MobiDB-lite"/>
    </source>
</evidence>
<dbReference type="AlphaFoldDB" id="A0A5F7Z8Q1"/>
<sequence>MPPLRNQIPASRPRPTSSERRRPEVARHEVRGGASGDRTPRGWGKGQGAAPLTSFPGSGYISGVRGRCCCCCSSHCSTRAPCRELAGGSTDRRKHAKALRPQPRAGATAARPRPPVQPPLARCLGARPHTASCSAPGSAMRSAAVLALLLCAGQVTALPVNSPRNKGDTEVMKCIVEVISDTLSKPSPMPVSQECFETLRGDERILSILRHQNLLKELQDLALQGAKERAHQQKKHSGFEDELSEVLENQSSQAELEEAMEEPSSNNAMEKREDSKEAEKSGEATDGARPQALPEPRQESKTEGNNQAPGEEEEEEEEATNTHPPASLPSQKYTAPQAEGDSEGLSQGLVDREKGLSAEPGWQAKREEEEEEEEAEAGEEAVPEEESPTAALKPHPSFGYKEIRKGETAPGRSEALAVDGAGKPEAEEAQVPEGKGEQEYSQQKEEEEMAGAPQGLFRGGKSGELEQEEERLSKEWEDSKRWSKMDQLAKELTAEKRLEGQEEEEDNPDRSMKLSFRARAYGFRGPGPQLRQGWRPSSQEDSVEAGLPLQVRGYPEEKKEEEGSANRRPEVGMGREPARCWAAESGSSRGSHTQTHCSYPTEGTRPPWSLGMERCSDQGLSGQENALAPRGHPAKLAGRWEELRSACGNRGGTEWGLCPEGGREPYRLCPGKTMWWVWPCLFLAPRQPRHSLLPGSGPASGP</sequence>
<dbReference type="PANTHER" id="PTHR10583">
    <property type="entry name" value="CHROMOGRANIN"/>
    <property type="match status" value="1"/>
</dbReference>
<evidence type="ECO:0000256" key="3">
    <source>
        <dbReference type="ARBA" id="ARBA00022525"/>
    </source>
</evidence>
<dbReference type="Pfam" id="PF01271">
    <property type="entry name" value="Granin"/>
    <property type="match status" value="1"/>
</dbReference>
<keyword evidence="3" id="KW-0964">Secreted</keyword>
<feature type="compositionally biased region" description="Basic and acidic residues" evidence="9">
    <location>
        <begin position="554"/>
        <end position="570"/>
    </location>
</feature>
<reference evidence="10" key="3">
    <citation type="submission" date="2025-08" db="UniProtKB">
        <authorList>
            <consortium name="Ensembl"/>
        </authorList>
    </citation>
    <scope>IDENTIFICATION</scope>
    <source>
        <strain evidence="10">17573</strain>
    </source>
</reference>
<protein>
    <recommendedName>
        <fullName evidence="8">Chromogranin-A</fullName>
    </recommendedName>
</protein>
<dbReference type="STRING" id="9544.ENSMMUP00000061941"/>
<feature type="compositionally biased region" description="Basic and acidic residues" evidence="9">
    <location>
        <begin position="434"/>
        <end position="444"/>
    </location>
</feature>
<dbReference type="GO" id="GO:0098992">
    <property type="term" value="C:neuronal dense core vesicle"/>
    <property type="evidence" value="ECO:0007669"/>
    <property type="project" value="UniProtKB-SubCell"/>
</dbReference>
<reference evidence="10" key="4">
    <citation type="submission" date="2025-09" db="UniProtKB">
        <authorList>
            <consortium name="Ensembl"/>
        </authorList>
    </citation>
    <scope>IDENTIFICATION</scope>
    <source>
        <strain evidence="10">17573</strain>
    </source>
</reference>
<dbReference type="OMA" id="KVMTCIA"/>
<comment type="function">
    <text evidence="6">Strongly inhibits glucose induced insulin release from the pancreas.</text>
</comment>
<proteinExistence type="inferred from homology"/>
<evidence type="ECO:0000256" key="8">
    <source>
        <dbReference type="ARBA" id="ARBA00040787"/>
    </source>
</evidence>
<dbReference type="PRINTS" id="PR00659">
    <property type="entry name" value="CHROMOGRANIN"/>
</dbReference>
<evidence type="ECO:0000256" key="1">
    <source>
        <dbReference type="ARBA" id="ARBA00004613"/>
    </source>
</evidence>
<reference evidence="11" key="1">
    <citation type="journal article" date="2007" name="Science">
        <title>Evolutionary and biomedical insights from the rhesus macaque genome.</title>
        <authorList>
            <person name="Gibbs R.A."/>
            <person name="Rogers J."/>
            <person name="Katze M.G."/>
            <person name="Bumgarner R."/>
            <person name="Weinstock G.M."/>
            <person name="Mardis E.R."/>
            <person name="Remington K.A."/>
            <person name="Strausberg R.L."/>
            <person name="Venter J.C."/>
            <person name="Wilson R.K."/>
            <person name="Batzer M.A."/>
            <person name="Bustamante C.D."/>
            <person name="Eichler E.E."/>
            <person name="Hahn M.W."/>
            <person name="Hardison R.C."/>
            <person name="Makova K.D."/>
            <person name="Miller W."/>
            <person name="Milosavljevic A."/>
            <person name="Palermo R.E."/>
            <person name="Siepel A."/>
            <person name="Sikela J.M."/>
            <person name="Attaway T."/>
            <person name="Bell S."/>
            <person name="Bernard K.E."/>
            <person name="Buhay C.J."/>
            <person name="Chandrabose M.N."/>
            <person name="Dao M."/>
            <person name="Davis C."/>
            <person name="Delehaunty K.D."/>
            <person name="Ding Y."/>
            <person name="Dinh H.H."/>
            <person name="Dugan-Rocha S."/>
            <person name="Fulton L.A."/>
            <person name="Gabisi R.A."/>
            <person name="Garner T.T."/>
            <person name="Godfrey J."/>
            <person name="Hawes A.C."/>
            <person name="Hernandez J."/>
            <person name="Hines S."/>
            <person name="Holder M."/>
            <person name="Hume J."/>
            <person name="Jhangiani S.N."/>
            <person name="Joshi V."/>
            <person name="Khan Z.M."/>
            <person name="Kirkness E.F."/>
            <person name="Cree A."/>
            <person name="Fowler R.G."/>
            <person name="Lee S."/>
            <person name="Lewis L.R."/>
            <person name="Li Z."/>
            <person name="Liu Y.-S."/>
            <person name="Moore S.M."/>
            <person name="Muzny D."/>
            <person name="Nazareth L.V."/>
            <person name="Ngo D.N."/>
            <person name="Okwuonu G.O."/>
            <person name="Pai G."/>
            <person name="Parker D."/>
            <person name="Paul H.A."/>
            <person name="Pfannkoch C."/>
            <person name="Pohl C.S."/>
            <person name="Rogers Y.-H.C."/>
            <person name="Ruiz S.J."/>
            <person name="Sabo A."/>
            <person name="Santibanez J."/>
            <person name="Schneider B.W."/>
            <person name="Smith S.M."/>
            <person name="Sodergren E."/>
            <person name="Svatek A.F."/>
            <person name="Utterback T.R."/>
            <person name="Vattathil S."/>
            <person name="Warren W."/>
            <person name="White C.S."/>
            <person name="Chinwalla A.T."/>
            <person name="Feng Y."/>
            <person name="Halpern A.L."/>
            <person name="Hillier L.W."/>
            <person name="Huang X."/>
            <person name="Minx P."/>
            <person name="Nelson J.O."/>
            <person name="Pepin K.H."/>
            <person name="Qin X."/>
            <person name="Sutton G.G."/>
            <person name="Venter E."/>
            <person name="Walenz B.P."/>
            <person name="Wallis J.W."/>
            <person name="Worley K.C."/>
            <person name="Yang S.-P."/>
            <person name="Jones S.M."/>
            <person name="Marra M.A."/>
            <person name="Rocchi M."/>
            <person name="Schein J.E."/>
            <person name="Baertsch R."/>
            <person name="Clarke L."/>
            <person name="Csuros M."/>
            <person name="Glasscock J."/>
            <person name="Harris R.A."/>
            <person name="Havlak P."/>
            <person name="Jackson A.R."/>
            <person name="Jiang H."/>
            <person name="Liu Y."/>
            <person name="Messina D.N."/>
            <person name="Shen Y."/>
            <person name="Song H.X.-Z."/>
            <person name="Wylie T."/>
            <person name="Zhang L."/>
            <person name="Birney E."/>
            <person name="Han K."/>
            <person name="Konkel M.K."/>
            <person name="Lee J."/>
            <person name="Smit A.F.A."/>
            <person name="Ullmer B."/>
            <person name="Wang H."/>
            <person name="Xing J."/>
            <person name="Burhans R."/>
            <person name="Cheng Z."/>
            <person name="Karro J.E."/>
            <person name="Ma J."/>
            <person name="Raney B."/>
            <person name="She X."/>
            <person name="Cox M.J."/>
            <person name="Demuth J.P."/>
            <person name="Dumas L.J."/>
            <person name="Han S.-G."/>
            <person name="Hopkins J."/>
            <person name="Karimpour-Fard A."/>
            <person name="Kim Y.H."/>
            <person name="Pollack J.R."/>
            <person name="Vinar T."/>
            <person name="Addo-Quaye C."/>
            <person name="Degenhardt J."/>
            <person name="Denby A."/>
            <person name="Hubisz M.J."/>
            <person name="Indap A."/>
            <person name="Kosiol C."/>
            <person name="Lahn B.T."/>
            <person name="Lawson H.A."/>
            <person name="Marklein A."/>
            <person name="Nielsen R."/>
            <person name="Vallender E.J."/>
            <person name="Clark A.G."/>
            <person name="Ferguson B."/>
            <person name="Hernandez R.D."/>
            <person name="Hirani K."/>
            <person name="Kehrer-Sawatzki H."/>
            <person name="Kolb J."/>
            <person name="Patil S."/>
            <person name="Pu L.-L."/>
            <person name="Ren Y."/>
            <person name="Smith D.G."/>
            <person name="Wheeler D.A."/>
            <person name="Schenck I."/>
            <person name="Ball E.V."/>
            <person name="Chen R."/>
            <person name="Cooper D.N."/>
            <person name="Giardine B."/>
            <person name="Hsu F."/>
            <person name="Kent W.J."/>
            <person name="Lesk A."/>
            <person name="Nelson D.L."/>
            <person name="O'brien W.E."/>
            <person name="Pruefer K."/>
            <person name="Stenson P.D."/>
            <person name="Wallace J.C."/>
            <person name="Ke H."/>
            <person name="Liu X.-M."/>
            <person name="Wang P."/>
            <person name="Xiang A.P."/>
            <person name="Yang F."/>
            <person name="Barber G.P."/>
            <person name="Haussler D."/>
            <person name="Karolchik D."/>
            <person name="Kern A.D."/>
            <person name="Kuhn R.M."/>
            <person name="Smith K.E."/>
            <person name="Zwieg A.S."/>
        </authorList>
    </citation>
    <scope>NUCLEOTIDE SEQUENCE [LARGE SCALE GENOMIC DNA]</scope>
    <source>
        <strain evidence="11">17573</strain>
    </source>
</reference>
<evidence type="ECO:0000313" key="11">
    <source>
        <dbReference type="Proteomes" id="UP000006718"/>
    </source>
</evidence>
<feature type="compositionally biased region" description="Low complexity" evidence="9">
    <location>
        <begin position="100"/>
        <end position="111"/>
    </location>
</feature>
<feature type="compositionally biased region" description="Basic and acidic residues" evidence="9">
    <location>
        <begin position="470"/>
        <end position="500"/>
    </location>
</feature>
<dbReference type="Proteomes" id="UP000006718">
    <property type="component" value="Chromosome 7"/>
</dbReference>
<feature type="region of interest" description="Disordered" evidence="9">
    <location>
        <begin position="1"/>
        <end position="56"/>
    </location>
</feature>
<comment type="subcellular location">
    <subcellularLocation>
        <location evidence="7">Cytoplasmic vesicle</location>
        <location evidence="7">Secretory vesicle</location>
        <location evidence="7">Neuronal dense core vesicle</location>
    </subcellularLocation>
    <subcellularLocation>
        <location evidence="1">Secreted</location>
    </subcellularLocation>
</comment>
<comment type="similarity">
    <text evidence="2">Belongs to the chromogranin/secretogranin protein family.</text>
</comment>
<feature type="compositionally biased region" description="Polar residues" evidence="9">
    <location>
        <begin position="585"/>
        <end position="598"/>
    </location>
</feature>
<evidence type="ECO:0000313" key="12">
    <source>
        <dbReference type="VGNC" id="VGNC:71032"/>
    </source>
</evidence>
<dbReference type="InterPro" id="IPR001819">
    <property type="entry name" value="Chromogranin_AB"/>
</dbReference>
<feature type="compositionally biased region" description="Polar residues" evidence="9">
    <location>
        <begin position="321"/>
        <end position="334"/>
    </location>
</feature>
<evidence type="ECO:0000256" key="5">
    <source>
        <dbReference type="ARBA" id="ARBA00023329"/>
    </source>
</evidence>
<dbReference type="VGNC" id="VGNC:71032">
    <property type="gene designation" value="CHGA"/>
</dbReference>
<evidence type="ECO:0000256" key="2">
    <source>
        <dbReference type="ARBA" id="ARBA00005723"/>
    </source>
</evidence>
<evidence type="ECO:0000256" key="6">
    <source>
        <dbReference type="ARBA" id="ARBA00037544"/>
    </source>
</evidence>
<gene>
    <name evidence="10 12" type="primary">CHGA</name>
</gene>
<dbReference type="PANTHER" id="PTHR10583:SF1">
    <property type="entry name" value="CHROMOGRANIN-A"/>
    <property type="match status" value="1"/>
</dbReference>
<organism evidence="10 11">
    <name type="scientific">Macaca mulatta</name>
    <name type="common">Rhesus macaque</name>
    <dbReference type="NCBI Taxonomy" id="9544"/>
    <lineage>
        <taxon>Eukaryota</taxon>
        <taxon>Metazoa</taxon>
        <taxon>Chordata</taxon>
        <taxon>Craniata</taxon>
        <taxon>Vertebrata</taxon>
        <taxon>Euteleostomi</taxon>
        <taxon>Mammalia</taxon>
        <taxon>Eutheria</taxon>
        <taxon>Euarchontoglires</taxon>
        <taxon>Primates</taxon>
        <taxon>Haplorrhini</taxon>
        <taxon>Catarrhini</taxon>
        <taxon>Cercopithecidae</taxon>
        <taxon>Cercopithecinae</taxon>
        <taxon>Macaca</taxon>
    </lineage>
</organism>
<keyword evidence="11" id="KW-1185">Reference proteome</keyword>
<feature type="compositionally biased region" description="Basic and acidic residues" evidence="9">
    <location>
        <begin position="269"/>
        <end position="283"/>
    </location>
</feature>
<dbReference type="InParanoid" id="A0A5F7Z8Q1"/>
<feature type="compositionally biased region" description="Acidic residues" evidence="9">
    <location>
        <begin position="368"/>
        <end position="387"/>
    </location>
</feature>
<dbReference type="GO" id="GO:0033604">
    <property type="term" value="P:negative regulation of catecholamine secretion"/>
    <property type="evidence" value="ECO:0000318"/>
    <property type="project" value="GO_Central"/>
</dbReference>
<feature type="compositionally biased region" description="Acidic residues" evidence="9">
    <location>
        <begin position="310"/>
        <end position="319"/>
    </location>
</feature>